<feature type="domain" description="Glycosyl transferase family 1" evidence="1">
    <location>
        <begin position="202"/>
        <end position="346"/>
    </location>
</feature>
<protein>
    <submittedName>
        <fullName evidence="2">Glycosyltransferase</fullName>
        <ecNumber evidence="2">2.4.-.-</ecNumber>
    </submittedName>
</protein>
<dbReference type="KEGG" id="mech:Q9L42_002955"/>
<gene>
    <name evidence="2" type="ORF">Q9L42_002955</name>
</gene>
<dbReference type="RefSeq" id="WP_349431858.1">
    <property type="nucleotide sequence ID" value="NZ_CP157743.1"/>
</dbReference>
<keyword evidence="3" id="KW-1185">Reference proteome</keyword>
<dbReference type="PANTHER" id="PTHR45947:SF3">
    <property type="entry name" value="SULFOQUINOVOSYL TRANSFERASE SQD2"/>
    <property type="match status" value="1"/>
</dbReference>
<accession>A0AAU7NVX5</accession>
<keyword evidence="2" id="KW-0328">Glycosyltransferase</keyword>
<dbReference type="SUPFAM" id="SSF53756">
    <property type="entry name" value="UDP-Glycosyltransferase/glycogen phosphorylase"/>
    <property type="match status" value="1"/>
</dbReference>
<proteinExistence type="predicted"/>
<reference evidence="2 3" key="1">
    <citation type="journal article" date="2024" name="Microbiology">
        <title>Methylomarinum rosea sp. nov., a novel halophilic methanotrophic bacterium from the hypersaline Lake Elton.</title>
        <authorList>
            <person name="Suleimanov R.Z."/>
            <person name="Oshkin I.Y."/>
            <person name="Danilova O.V."/>
            <person name="Suzina N.E."/>
            <person name="Dedysh S.N."/>
        </authorList>
    </citation>
    <scope>NUCLEOTIDE SEQUENCE [LARGE SCALE GENOMIC DNA]</scope>
    <source>
        <strain evidence="2 3">Ch1-1</strain>
    </source>
</reference>
<dbReference type="AlphaFoldDB" id="A0AAU7NVX5"/>
<dbReference type="EMBL" id="CP157743">
    <property type="protein sequence ID" value="XBS21093.1"/>
    <property type="molecule type" value="Genomic_DNA"/>
</dbReference>
<dbReference type="GO" id="GO:0016757">
    <property type="term" value="F:glycosyltransferase activity"/>
    <property type="evidence" value="ECO:0007669"/>
    <property type="project" value="UniProtKB-KW"/>
</dbReference>
<evidence type="ECO:0000313" key="3">
    <source>
        <dbReference type="Proteomes" id="UP001225378"/>
    </source>
</evidence>
<organism evidence="2 3">
    <name type="scientific">Methylomarinum roseum</name>
    <dbReference type="NCBI Taxonomy" id="3067653"/>
    <lineage>
        <taxon>Bacteria</taxon>
        <taxon>Pseudomonadati</taxon>
        <taxon>Pseudomonadota</taxon>
        <taxon>Gammaproteobacteria</taxon>
        <taxon>Methylococcales</taxon>
        <taxon>Methylococcaceae</taxon>
        <taxon>Methylomarinum</taxon>
    </lineage>
</organism>
<evidence type="ECO:0000259" key="1">
    <source>
        <dbReference type="Pfam" id="PF00534"/>
    </source>
</evidence>
<keyword evidence="2" id="KW-0808">Transferase</keyword>
<sequence>MRVYVSVAFYLPGFKAGGPIKTIQNMVTQLDGDLEFWIVTRDRDLGDTEVYPSVQPNEWMELDSSKVLYLSPDHFNVKSFAKVINDANFDVLYLNSFFDVNFSIKPLIARRLGLIKPCPLVLAPRGEFSKGALALKAFKKKLYINLANWFGLYTNITWQASSELEKIDILNALNVDPASIFIAKDLPEKKSRVSNDQNNQVLSEVRLVFLSRISPMKNLNFALRVLSNVKSSLIFDIYGPIEDENYWQSCLKWIDALPKYIKVNYCGAVNPAQVSHIFSHYDLFFFPTRGENYGHVIAESLSVGTPVLTSDQTPWLNLSDDNLGWDLPLESESLFIEKIEQVANMSRDARSIWRKQVMERASSRVNSDADVADNKALFEFAIKRFKNK</sequence>
<name>A0AAU7NVX5_9GAMM</name>
<dbReference type="PANTHER" id="PTHR45947">
    <property type="entry name" value="SULFOQUINOVOSYL TRANSFERASE SQD2"/>
    <property type="match status" value="1"/>
</dbReference>
<dbReference type="Gene3D" id="3.40.50.2000">
    <property type="entry name" value="Glycogen Phosphorylase B"/>
    <property type="match status" value="1"/>
</dbReference>
<evidence type="ECO:0000313" key="2">
    <source>
        <dbReference type="EMBL" id="XBS21093.1"/>
    </source>
</evidence>
<dbReference type="Proteomes" id="UP001225378">
    <property type="component" value="Chromosome"/>
</dbReference>
<dbReference type="InterPro" id="IPR050194">
    <property type="entry name" value="Glycosyltransferase_grp1"/>
</dbReference>
<dbReference type="Pfam" id="PF00534">
    <property type="entry name" value="Glycos_transf_1"/>
    <property type="match status" value="1"/>
</dbReference>
<dbReference type="InterPro" id="IPR001296">
    <property type="entry name" value="Glyco_trans_1"/>
</dbReference>
<dbReference type="EC" id="2.4.-.-" evidence="2"/>